<organism evidence="4 5">
    <name type="scientific">Protopolystoma xenopodis</name>
    <dbReference type="NCBI Taxonomy" id="117903"/>
    <lineage>
        <taxon>Eukaryota</taxon>
        <taxon>Metazoa</taxon>
        <taxon>Spiralia</taxon>
        <taxon>Lophotrochozoa</taxon>
        <taxon>Platyhelminthes</taxon>
        <taxon>Monogenea</taxon>
        <taxon>Polyopisthocotylea</taxon>
        <taxon>Polystomatidea</taxon>
        <taxon>Polystomatidae</taxon>
        <taxon>Protopolystoma</taxon>
    </lineage>
</organism>
<proteinExistence type="inferred from homology"/>
<dbReference type="InterPro" id="IPR036291">
    <property type="entry name" value="NAD(P)-bd_dom_sf"/>
</dbReference>
<evidence type="ECO:0000256" key="3">
    <source>
        <dbReference type="RuleBase" id="RU000363"/>
    </source>
</evidence>
<dbReference type="PANTHER" id="PTHR24322:SF736">
    <property type="entry name" value="RETINOL DEHYDROGENASE 10"/>
    <property type="match status" value="1"/>
</dbReference>
<dbReference type="EMBL" id="CAAALY010066304">
    <property type="protein sequence ID" value="VEL24173.1"/>
    <property type="molecule type" value="Genomic_DNA"/>
</dbReference>
<protein>
    <submittedName>
        <fullName evidence="4">Uncharacterized protein</fullName>
    </submittedName>
</protein>
<dbReference type="PRINTS" id="PR00081">
    <property type="entry name" value="GDHRDH"/>
</dbReference>
<comment type="caution">
    <text evidence="4">The sequence shown here is derived from an EMBL/GenBank/DDBJ whole genome shotgun (WGS) entry which is preliminary data.</text>
</comment>
<evidence type="ECO:0000256" key="1">
    <source>
        <dbReference type="ARBA" id="ARBA00006484"/>
    </source>
</evidence>
<dbReference type="InterPro" id="IPR002347">
    <property type="entry name" value="SDR_fam"/>
</dbReference>
<reference evidence="4" key="1">
    <citation type="submission" date="2018-11" db="EMBL/GenBank/DDBJ databases">
        <authorList>
            <consortium name="Pathogen Informatics"/>
        </authorList>
    </citation>
    <scope>NUCLEOTIDE SEQUENCE</scope>
</reference>
<keyword evidence="2" id="KW-0560">Oxidoreductase</keyword>
<keyword evidence="5" id="KW-1185">Reference proteome</keyword>
<sequence>MFANSDYNLSDDLVLITGAANGLGRKLCIEFSKHTRNIVAWDIDGPGLKETHDIVFSTSDVKIHTFIVDLRSEVQIHLNAKIVKENVGKVTILVNNAGIVNAKYFLDLTASDIENCFKVNVFSQFEFYLPTGQLDSMCSVLIFIYLALSLSEISFDWYPYCSPVILHYINIIQLFYDCSPKTIRAFLPDMLGRDDKHLLSWSCLSSDTKDAAIFSKPSSCDCDHELSVNHNAGDSDVATRGHIVSISSIAGQVSAPRLSDYCASKAALISMLDSLEMELIKVGLDDRIIVTSVRPYLIKTGMFNGCHSK</sequence>
<evidence type="ECO:0000256" key="2">
    <source>
        <dbReference type="ARBA" id="ARBA00023002"/>
    </source>
</evidence>
<dbReference type="AlphaFoldDB" id="A0A448WZN4"/>
<dbReference type="Proteomes" id="UP000784294">
    <property type="component" value="Unassembled WGS sequence"/>
</dbReference>
<evidence type="ECO:0000313" key="4">
    <source>
        <dbReference type="EMBL" id="VEL24173.1"/>
    </source>
</evidence>
<accession>A0A448WZN4</accession>
<evidence type="ECO:0000313" key="5">
    <source>
        <dbReference type="Proteomes" id="UP000784294"/>
    </source>
</evidence>
<comment type="similarity">
    <text evidence="1 3">Belongs to the short-chain dehydrogenases/reductases (SDR) family.</text>
</comment>
<dbReference type="GO" id="GO:0016616">
    <property type="term" value="F:oxidoreductase activity, acting on the CH-OH group of donors, NAD or NADP as acceptor"/>
    <property type="evidence" value="ECO:0007669"/>
    <property type="project" value="TreeGrafter"/>
</dbReference>
<dbReference type="Gene3D" id="3.40.50.720">
    <property type="entry name" value="NAD(P)-binding Rossmann-like Domain"/>
    <property type="match status" value="1"/>
</dbReference>
<dbReference type="SUPFAM" id="SSF51735">
    <property type="entry name" value="NAD(P)-binding Rossmann-fold domains"/>
    <property type="match status" value="2"/>
</dbReference>
<dbReference type="OrthoDB" id="6251714at2759"/>
<dbReference type="PRINTS" id="PR00080">
    <property type="entry name" value="SDRFAMILY"/>
</dbReference>
<name>A0A448WZN4_9PLAT</name>
<gene>
    <name evidence="4" type="ORF">PXEA_LOCUS17613</name>
</gene>
<dbReference type="PANTHER" id="PTHR24322">
    <property type="entry name" value="PKSB"/>
    <property type="match status" value="1"/>
</dbReference>
<dbReference type="Pfam" id="PF00106">
    <property type="entry name" value="adh_short"/>
    <property type="match status" value="2"/>
</dbReference>
<dbReference type="GO" id="GO:0005811">
    <property type="term" value="C:lipid droplet"/>
    <property type="evidence" value="ECO:0007669"/>
    <property type="project" value="TreeGrafter"/>
</dbReference>